<keyword evidence="3" id="KW-1185">Reference proteome</keyword>
<evidence type="ECO:0000313" key="2">
    <source>
        <dbReference type="EMBL" id="KAK2167784.1"/>
    </source>
</evidence>
<sequence length="907" mass="95183">MEHSDATGSDSTPMTETVFFSSGSETTAEITTPMMNTGQTDASSPETSMTATQSDVASTDSSKVGNPMTSTKNGQSTFGISGTTIEATTLERTTRPETTEQQSTTGKTAPEATSGYTDTATSEGSTEPVSDEASSRRSTMETSGTLEIGSGHPDTTILPTTESAKREISTVGGVNTRTTSEEVKSTNTELAATENTRMTNDQGSTEQGTTVLQPKMTSIDTGIDTTIGDKTEQVTIDTSSIEVISSISSISAETTYSMEGTKSVSFDISPSTSGAGAKSSPEITGTTFETLSSSVTDEGTTELFTAEGTYTEQATIITSSANPDVTPERSTQTEIYTVVDTSSEESTFKLSSTTAETSFRETSQPFKSEMSTTPSRSTEEMTAVVSRLATQTSPGGTNKMENTAITTDKSTSSEQSAATTQQKEEQSTLGISYTNLGSTQGESTEYGNTESSLTGLTTETSPTESGSTGILGTVAQTTEMESTGFSDVQRTNEIGETTVPTTNGENTEIVSDGTSLGTRTLTLTAGISSTKLKSSLMSATQVEYTVTSSVEGSIKERLTTEVSATNIVLTPEETTEIDRTSTNLDESTNEVSGMDLSATTPVANTGFPKTGSTALDTSTIEISVANIRTTPADSTKLPTESGSTGILGTVAQTTEMESTGFSDVQRTNEIGETTVPTTNGENTEIVSDGTSLGTRTLTLTAGISSTKLKSSLMSATQVEYTVTSSVEGSIKERLTTEVSATNIVLTPEETTEIDRTSTNLDESTNEVSGMDLSATTPVANTGFPKTGSTALDTSTIEISVANIRTTPADSTKLENTGIVTPEINTTESGSLAMNGETVTATFAESTRAEHTELSMAGSGTTEQSEKIRTLKLISQKIPNSSLQWKRIQTNTVRIQVKHLRLKLWNIE</sequence>
<dbReference type="EMBL" id="JAODUP010000024">
    <property type="protein sequence ID" value="KAK2167784.1"/>
    <property type="molecule type" value="Genomic_DNA"/>
</dbReference>
<feature type="compositionally biased region" description="Polar residues" evidence="1">
    <location>
        <begin position="1"/>
        <end position="82"/>
    </location>
</feature>
<protein>
    <submittedName>
        <fullName evidence="2">Uncharacterized protein</fullName>
    </submittedName>
</protein>
<feature type="compositionally biased region" description="Low complexity" evidence="1">
    <location>
        <begin position="410"/>
        <end position="421"/>
    </location>
</feature>
<dbReference type="AlphaFoldDB" id="A0AAD9NHX7"/>
<feature type="compositionally biased region" description="Polar residues" evidence="1">
    <location>
        <begin position="427"/>
        <end position="448"/>
    </location>
</feature>
<evidence type="ECO:0000256" key="1">
    <source>
        <dbReference type="SAM" id="MobiDB-lite"/>
    </source>
</evidence>
<feature type="compositionally biased region" description="Polar residues" evidence="1">
    <location>
        <begin position="482"/>
        <end position="509"/>
    </location>
</feature>
<reference evidence="2" key="1">
    <citation type="journal article" date="2023" name="Mol. Biol. Evol.">
        <title>Third-Generation Sequencing Reveals the Adaptive Role of the Epigenome in Three Deep-Sea Polychaetes.</title>
        <authorList>
            <person name="Perez M."/>
            <person name="Aroh O."/>
            <person name="Sun Y."/>
            <person name="Lan Y."/>
            <person name="Juniper S.K."/>
            <person name="Young C.R."/>
            <person name="Angers B."/>
            <person name="Qian P.Y."/>
        </authorList>
    </citation>
    <scope>NUCLEOTIDE SEQUENCE</scope>
    <source>
        <strain evidence="2">P08H-3</strain>
    </source>
</reference>
<dbReference type="Proteomes" id="UP001208570">
    <property type="component" value="Unassembled WGS sequence"/>
</dbReference>
<proteinExistence type="predicted"/>
<comment type="caution">
    <text evidence="2">The sequence shown here is derived from an EMBL/GenBank/DDBJ whole genome shotgun (WGS) entry which is preliminary data.</text>
</comment>
<feature type="region of interest" description="Disordered" evidence="1">
    <location>
        <begin position="1"/>
        <end position="188"/>
    </location>
</feature>
<evidence type="ECO:0000313" key="3">
    <source>
        <dbReference type="Proteomes" id="UP001208570"/>
    </source>
</evidence>
<feature type="region of interest" description="Disordered" evidence="1">
    <location>
        <begin position="342"/>
        <end position="469"/>
    </location>
</feature>
<gene>
    <name evidence="2" type="ORF">LSH36_24g09013</name>
</gene>
<feature type="compositionally biased region" description="Polar residues" evidence="1">
    <location>
        <begin position="388"/>
        <end position="409"/>
    </location>
</feature>
<feature type="compositionally biased region" description="Polar residues" evidence="1">
    <location>
        <begin position="114"/>
        <end position="128"/>
    </location>
</feature>
<accession>A0AAD9NHX7</accession>
<organism evidence="2 3">
    <name type="scientific">Paralvinella palmiformis</name>
    <dbReference type="NCBI Taxonomy" id="53620"/>
    <lineage>
        <taxon>Eukaryota</taxon>
        <taxon>Metazoa</taxon>
        <taxon>Spiralia</taxon>
        <taxon>Lophotrochozoa</taxon>
        <taxon>Annelida</taxon>
        <taxon>Polychaeta</taxon>
        <taxon>Sedentaria</taxon>
        <taxon>Canalipalpata</taxon>
        <taxon>Terebellida</taxon>
        <taxon>Terebelliformia</taxon>
        <taxon>Alvinellidae</taxon>
        <taxon>Paralvinella</taxon>
    </lineage>
</organism>
<feature type="region of interest" description="Disordered" evidence="1">
    <location>
        <begin position="482"/>
        <end position="512"/>
    </location>
</feature>
<feature type="compositionally biased region" description="Polar residues" evidence="1">
    <location>
        <begin position="342"/>
        <end position="376"/>
    </location>
</feature>
<name>A0AAD9NHX7_9ANNE</name>
<feature type="compositionally biased region" description="Low complexity" evidence="1">
    <location>
        <begin position="449"/>
        <end position="468"/>
    </location>
</feature>